<gene>
    <name evidence="1" type="ORF">GTO85_04970</name>
</gene>
<proteinExistence type="predicted"/>
<evidence type="ECO:0000313" key="2">
    <source>
        <dbReference type="Proteomes" id="UP000510660"/>
    </source>
</evidence>
<name>A0A7H9E809_9LACO</name>
<reference evidence="1 2" key="1">
    <citation type="submission" date="2020-01" db="EMBL/GenBank/DDBJ databases">
        <title>Complete and circular genome sequences of six lactobacillus isolates from horses.</title>
        <authorList>
            <person name="Hassan H.M."/>
        </authorList>
    </citation>
    <scope>NUCLEOTIDE SEQUENCE [LARGE SCALE GENOMIC DNA]</scope>
    <source>
        <strain evidence="1 2">1D</strain>
    </source>
</reference>
<dbReference type="RefSeq" id="WP_180862014.1">
    <property type="nucleotide sequence ID" value="NZ_CP047415.1"/>
</dbReference>
<evidence type="ECO:0000313" key="1">
    <source>
        <dbReference type="EMBL" id="QLL73764.1"/>
    </source>
</evidence>
<accession>A0A7H9E809</accession>
<protein>
    <submittedName>
        <fullName evidence="1">Uncharacterized protein</fullName>
    </submittedName>
</protein>
<organism evidence="1 2">
    <name type="scientific">Lactobacillus crispatus</name>
    <dbReference type="NCBI Taxonomy" id="47770"/>
    <lineage>
        <taxon>Bacteria</taxon>
        <taxon>Bacillati</taxon>
        <taxon>Bacillota</taxon>
        <taxon>Bacilli</taxon>
        <taxon>Lactobacillales</taxon>
        <taxon>Lactobacillaceae</taxon>
        <taxon>Lactobacillus</taxon>
    </lineage>
</organism>
<dbReference type="AlphaFoldDB" id="A0A7H9E809"/>
<sequence>MFDEIEKRRPLSDSLQELEKWHAVGDIRDAFGKKALKSVLHIQTIENMDGDEMYIVPVLLTVRRTYGPKNQESYRNTVFVYMSDGDEIKLPSVKNTNMWECKGLS</sequence>
<dbReference type="Proteomes" id="UP000510660">
    <property type="component" value="Chromosome"/>
</dbReference>
<dbReference type="EMBL" id="CP047415">
    <property type="protein sequence ID" value="QLL73764.1"/>
    <property type="molecule type" value="Genomic_DNA"/>
</dbReference>